<dbReference type="InterPro" id="IPR001387">
    <property type="entry name" value="Cro/C1-type_HTH"/>
</dbReference>
<dbReference type="PROSITE" id="PS50943">
    <property type="entry name" value="HTH_CROC1"/>
    <property type="match status" value="1"/>
</dbReference>
<name>A0ABQ2IVY4_9PSEU</name>
<dbReference type="SUPFAM" id="SSF48452">
    <property type="entry name" value="TPR-like"/>
    <property type="match status" value="1"/>
</dbReference>
<dbReference type="InterPro" id="IPR010982">
    <property type="entry name" value="Lambda_DNA-bd_dom_sf"/>
</dbReference>
<dbReference type="RefSeq" id="WP_229694306.1">
    <property type="nucleotide sequence ID" value="NZ_BMNC01000030.1"/>
</dbReference>
<protein>
    <submittedName>
        <fullName evidence="2">Transcriptional regulator</fullName>
    </submittedName>
</protein>
<organism evidence="2 3">
    <name type="scientific">Lentzea pudingi</name>
    <dbReference type="NCBI Taxonomy" id="1789439"/>
    <lineage>
        <taxon>Bacteria</taxon>
        <taxon>Bacillati</taxon>
        <taxon>Actinomycetota</taxon>
        <taxon>Actinomycetes</taxon>
        <taxon>Pseudonocardiales</taxon>
        <taxon>Pseudonocardiaceae</taxon>
        <taxon>Lentzea</taxon>
    </lineage>
</organism>
<dbReference type="CDD" id="cd00093">
    <property type="entry name" value="HTH_XRE"/>
    <property type="match status" value="1"/>
</dbReference>
<accession>A0ABQ2IVY4</accession>
<proteinExistence type="predicted"/>
<dbReference type="Pfam" id="PF01381">
    <property type="entry name" value="HTH_3"/>
    <property type="match status" value="1"/>
</dbReference>
<evidence type="ECO:0000313" key="2">
    <source>
        <dbReference type="EMBL" id="GGN29115.1"/>
    </source>
</evidence>
<gene>
    <name evidence="2" type="ORF">GCM10011609_85950</name>
</gene>
<evidence type="ECO:0000259" key="1">
    <source>
        <dbReference type="PROSITE" id="PS50943"/>
    </source>
</evidence>
<evidence type="ECO:0000313" key="3">
    <source>
        <dbReference type="Proteomes" id="UP000597656"/>
    </source>
</evidence>
<dbReference type="EMBL" id="BMNC01000030">
    <property type="protein sequence ID" value="GGN29115.1"/>
    <property type="molecule type" value="Genomic_DNA"/>
</dbReference>
<dbReference type="InterPro" id="IPR011990">
    <property type="entry name" value="TPR-like_helical_dom_sf"/>
</dbReference>
<sequence>MFMGDRRKAFAARRELMGYTQESLAAAVGVEFSTVGRWERGDLTPQPYRRPRIAKALGISLEELGTLLTSAPARQMAAPPPAAVPARAANAGAGGPLDTQPTAHGGAQVRLEAAAPRTGGRLFGREAVPVQPDLAETDDMNRRDLLRLFTMSGALLALPAVEPALDDVDRFAAVARTGAVDYAVAAEFAQFNSHLWRVYALAPTKSEVLPLVRAQLDVLSTGLRHPQTPAIRQRLCELSADLFQLAGEIFFDGDRYTDAAHCYTLAATAGKEADAPDLWSCALTRHAFIAVYERQFDEAAPLLELAANLARRGDPALSTRQWIAAVQAETFAGLGDLDACQRALDTAAEVQHLQGPVHNGGWLRFDGSRLAEERGTCYVNLGRYDLAEAALTDALAGVLTARRKAGVLTDLAMIGVHRRNPDQVATYADAALATARQTGSGVIARKLRGLQPHLAPLLTDQQIQRLDAEITELVGNRAA</sequence>
<dbReference type="Gene3D" id="1.10.260.40">
    <property type="entry name" value="lambda repressor-like DNA-binding domains"/>
    <property type="match status" value="1"/>
</dbReference>
<reference evidence="3" key="1">
    <citation type="journal article" date="2019" name="Int. J. Syst. Evol. Microbiol.">
        <title>The Global Catalogue of Microorganisms (GCM) 10K type strain sequencing project: providing services to taxonomists for standard genome sequencing and annotation.</title>
        <authorList>
            <consortium name="The Broad Institute Genomics Platform"/>
            <consortium name="The Broad Institute Genome Sequencing Center for Infectious Disease"/>
            <person name="Wu L."/>
            <person name="Ma J."/>
        </authorList>
    </citation>
    <scope>NUCLEOTIDE SEQUENCE [LARGE SCALE GENOMIC DNA]</scope>
    <source>
        <strain evidence="3">CGMCC 4.7319</strain>
    </source>
</reference>
<feature type="domain" description="HTH cro/C1-type" evidence="1">
    <location>
        <begin position="10"/>
        <end position="64"/>
    </location>
</feature>
<dbReference type="Gene3D" id="1.25.40.10">
    <property type="entry name" value="Tetratricopeptide repeat domain"/>
    <property type="match status" value="1"/>
</dbReference>
<dbReference type="SMART" id="SM00530">
    <property type="entry name" value="HTH_XRE"/>
    <property type="match status" value="1"/>
</dbReference>
<dbReference type="Proteomes" id="UP000597656">
    <property type="component" value="Unassembled WGS sequence"/>
</dbReference>
<keyword evidence="3" id="KW-1185">Reference proteome</keyword>
<dbReference type="SUPFAM" id="SSF47413">
    <property type="entry name" value="lambda repressor-like DNA-binding domains"/>
    <property type="match status" value="1"/>
</dbReference>
<comment type="caution">
    <text evidence="2">The sequence shown here is derived from an EMBL/GenBank/DDBJ whole genome shotgun (WGS) entry which is preliminary data.</text>
</comment>